<dbReference type="EMBL" id="JBJUIK010000014">
    <property type="protein sequence ID" value="KAL3504867.1"/>
    <property type="molecule type" value="Genomic_DNA"/>
</dbReference>
<feature type="compositionally biased region" description="Polar residues" evidence="1">
    <location>
        <begin position="47"/>
        <end position="56"/>
    </location>
</feature>
<evidence type="ECO:0000313" key="3">
    <source>
        <dbReference type="Proteomes" id="UP001630127"/>
    </source>
</evidence>
<sequence length="184" mass="20644">MLKRNNLSNATNFQGSKQVKIKAKRLSSNGSNEKNFKRTRRYKGLSPESSPETEYTTPFTNLIDQTAGPSVVNEPASKVLSPVPINPQFFQAIVKLMTSSDLSELLKSREAVYKHLMRLNGVVLDGDAGRIAVDWFVERVQQTVNLAKKISSHEEFVKDVDRVGVEILSRKLSDHLKTLQDLNS</sequence>
<feature type="region of interest" description="Disordered" evidence="1">
    <location>
        <begin position="1"/>
        <end position="56"/>
    </location>
</feature>
<comment type="caution">
    <text evidence="2">The sequence shown here is derived from an EMBL/GenBank/DDBJ whole genome shotgun (WGS) entry which is preliminary data.</text>
</comment>
<feature type="compositionally biased region" description="Polar residues" evidence="1">
    <location>
        <begin position="1"/>
        <end position="17"/>
    </location>
</feature>
<gene>
    <name evidence="2" type="ORF">ACH5RR_034708</name>
</gene>
<keyword evidence="3" id="KW-1185">Reference proteome</keyword>
<accession>A0ABD2YBQ2</accession>
<organism evidence="2 3">
    <name type="scientific">Cinchona calisaya</name>
    <dbReference type="NCBI Taxonomy" id="153742"/>
    <lineage>
        <taxon>Eukaryota</taxon>
        <taxon>Viridiplantae</taxon>
        <taxon>Streptophyta</taxon>
        <taxon>Embryophyta</taxon>
        <taxon>Tracheophyta</taxon>
        <taxon>Spermatophyta</taxon>
        <taxon>Magnoliopsida</taxon>
        <taxon>eudicotyledons</taxon>
        <taxon>Gunneridae</taxon>
        <taxon>Pentapetalae</taxon>
        <taxon>asterids</taxon>
        <taxon>lamiids</taxon>
        <taxon>Gentianales</taxon>
        <taxon>Rubiaceae</taxon>
        <taxon>Cinchonoideae</taxon>
        <taxon>Cinchoneae</taxon>
        <taxon>Cinchona</taxon>
    </lineage>
</organism>
<proteinExistence type="predicted"/>
<evidence type="ECO:0000256" key="1">
    <source>
        <dbReference type="SAM" id="MobiDB-lite"/>
    </source>
</evidence>
<protein>
    <submittedName>
        <fullName evidence="2">Uncharacterized protein</fullName>
    </submittedName>
</protein>
<dbReference type="Proteomes" id="UP001630127">
    <property type="component" value="Unassembled WGS sequence"/>
</dbReference>
<name>A0ABD2YBQ2_9GENT</name>
<reference evidence="2 3" key="1">
    <citation type="submission" date="2024-11" db="EMBL/GenBank/DDBJ databases">
        <title>A near-complete genome assembly of Cinchona calisaya.</title>
        <authorList>
            <person name="Lian D.C."/>
            <person name="Zhao X.W."/>
            <person name="Wei L."/>
        </authorList>
    </citation>
    <scope>NUCLEOTIDE SEQUENCE [LARGE SCALE GENOMIC DNA]</scope>
    <source>
        <tissue evidence="2">Nenye</tissue>
    </source>
</reference>
<evidence type="ECO:0000313" key="2">
    <source>
        <dbReference type="EMBL" id="KAL3504867.1"/>
    </source>
</evidence>
<dbReference type="AlphaFoldDB" id="A0ABD2YBQ2"/>